<dbReference type="SUPFAM" id="SSF50998">
    <property type="entry name" value="Quinoprotein alcohol dehydrogenase-like"/>
    <property type="match status" value="1"/>
</dbReference>
<name>A0A0S7Y8V8_UNCT6</name>
<protein>
    <submittedName>
        <fullName evidence="1">Uncharacterized protein</fullName>
    </submittedName>
</protein>
<dbReference type="EMBL" id="LJNI01000132">
    <property type="protein sequence ID" value="KPJ71233.1"/>
    <property type="molecule type" value="Genomic_DNA"/>
</dbReference>
<comment type="caution">
    <text evidence="1">The sequence shown here is derived from an EMBL/GenBank/DDBJ whole genome shotgun (WGS) entry which is preliminary data.</text>
</comment>
<evidence type="ECO:0000313" key="1">
    <source>
        <dbReference type="EMBL" id="KPJ71233.1"/>
    </source>
</evidence>
<dbReference type="Proteomes" id="UP000051012">
    <property type="component" value="Unassembled WGS sequence"/>
</dbReference>
<dbReference type="InterPro" id="IPR011047">
    <property type="entry name" value="Quinoprotein_ADH-like_sf"/>
</dbReference>
<accession>A0A0S7Y8V8</accession>
<evidence type="ECO:0000313" key="2">
    <source>
        <dbReference type="Proteomes" id="UP000051012"/>
    </source>
</evidence>
<reference evidence="1 2" key="1">
    <citation type="journal article" date="2015" name="Microbiome">
        <title>Genomic resolution of linkages in carbon, nitrogen, and sulfur cycling among widespread estuary sediment bacteria.</title>
        <authorList>
            <person name="Baker B.J."/>
            <person name="Lazar C.S."/>
            <person name="Teske A.P."/>
            <person name="Dick G.J."/>
        </authorList>
    </citation>
    <scope>NUCLEOTIDE SEQUENCE [LARGE SCALE GENOMIC DNA]</scope>
    <source>
        <strain evidence="1">DG_78</strain>
    </source>
</reference>
<gene>
    <name evidence="1" type="ORF">AMJ52_08795</name>
</gene>
<proteinExistence type="predicted"/>
<dbReference type="AlphaFoldDB" id="A0A0S7Y8V8"/>
<sequence>MRGLFLTTIIASMAINIGLYAQEEEMVQEKPKIELSVVYEKTFDDTVVDVIFDTATVSIEEAKQMGWKEGALTIEDKAKGKVLVSYPKVVFVSRGRELGWYVPESQGSSYYVKELRFYDKYSRLQRKLDIRFEEGFEFIHLSPQKKYILVSKMPSEYNPEYSGGSLYDCVGKRIWEIAGPTPIAVSDEGYAVAAHLDWQVPPNPGGDFYIYDSEGKLISTIENPDKNKTSPLFGEYSKDGDYAVISFHAGTVPPTIFLLITKEGKILWQKELPENSFPGRSEEIDILPNKGIGVTNAFFINWQGNLKWKYSLNLGGNKGCIFSQDEMRFYVYTTYGYLYSFDVYSGSIIWEHREPWSPQGIPRLIDKVPWFVEMQEQAQYIVVKGAITNWTSWHSSKVFLFDSRTGELKIEIEYPDKKIFLSSHNGIIFVIDAANNKVEGLKIEEE</sequence>
<dbReference type="Gene3D" id="2.130.10.10">
    <property type="entry name" value="YVTN repeat-like/Quinoprotein amine dehydrogenase"/>
    <property type="match status" value="1"/>
</dbReference>
<dbReference type="InterPro" id="IPR015943">
    <property type="entry name" value="WD40/YVTN_repeat-like_dom_sf"/>
</dbReference>
<organism evidence="1 2">
    <name type="scientific">candidate division TA06 bacterium DG_78</name>
    <dbReference type="NCBI Taxonomy" id="1703772"/>
    <lineage>
        <taxon>Bacteria</taxon>
        <taxon>Bacteria division TA06</taxon>
    </lineage>
</organism>